<dbReference type="Pfam" id="PF01425">
    <property type="entry name" value="Amidase"/>
    <property type="match status" value="1"/>
</dbReference>
<evidence type="ECO:0000313" key="3">
    <source>
        <dbReference type="EMBL" id="KGE87411.1"/>
    </source>
</evidence>
<feature type="signal peptide" evidence="1">
    <location>
        <begin position="1"/>
        <end position="26"/>
    </location>
</feature>
<dbReference type="PANTHER" id="PTHR42678">
    <property type="entry name" value="AMIDASE"/>
    <property type="match status" value="1"/>
</dbReference>
<dbReference type="AlphaFoldDB" id="A0A098S5U6"/>
<dbReference type="EMBL" id="JPOS01000035">
    <property type="protein sequence ID" value="KGE87411.1"/>
    <property type="molecule type" value="Genomic_DNA"/>
</dbReference>
<name>A0A098S5U6_9BACT</name>
<evidence type="ECO:0000313" key="4">
    <source>
        <dbReference type="Proteomes" id="UP000029736"/>
    </source>
</evidence>
<dbReference type="SUPFAM" id="SSF75304">
    <property type="entry name" value="Amidase signature (AS) enzymes"/>
    <property type="match status" value="1"/>
</dbReference>
<dbReference type="Gene3D" id="3.90.1300.10">
    <property type="entry name" value="Amidase signature (AS) domain"/>
    <property type="match status" value="1"/>
</dbReference>
<dbReference type="NCBIfam" id="NF006006">
    <property type="entry name" value="PRK08137.1"/>
    <property type="match status" value="1"/>
</dbReference>
<evidence type="ECO:0000259" key="2">
    <source>
        <dbReference type="Pfam" id="PF01425"/>
    </source>
</evidence>
<gene>
    <name evidence="3" type="ORF">IX84_14365</name>
</gene>
<dbReference type="GO" id="GO:0004040">
    <property type="term" value="F:amidase activity"/>
    <property type="evidence" value="ECO:0007669"/>
    <property type="project" value="UniProtKB-EC"/>
</dbReference>
<evidence type="ECO:0000256" key="1">
    <source>
        <dbReference type="SAM" id="SignalP"/>
    </source>
</evidence>
<dbReference type="NCBIfam" id="NF005300">
    <property type="entry name" value="PRK06828.1"/>
    <property type="match status" value="1"/>
</dbReference>
<dbReference type="PANTHER" id="PTHR42678:SF34">
    <property type="entry name" value="OS04G0183300 PROTEIN"/>
    <property type="match status" value="1"/>
</dbReference>
<dbReference type="OrthoDB" id="9811471at2"/>
<keyword evidence="3" id="KW-0378">Hydrolase</keyword>
<dbReference type="Proteomes" id="UP000029736">
    <property type="component" value="Unassembled WGS sequence"/>
</dbReference>
<keyword evidence="4" id="KW-1185">Reference proteome</keyword>
<feature type="domain" description="Amidase" evidence="2">
    <location>
        <begin position="59"/>
        <end position="505"/>
    </location>
</feature>
<organism evidence="3 4">
    <name type="scientific">Phaeodactylibacter xiamenensis</name>
    <dbReference type="NCBI Taxonomy" id="1524460"/>
    <lineage>
        <taxon>Bacteria</taxon>
        <taxon>Pseudomonadati</taxon>
        <taxon>Bacteroidota</taxon>
        <taxon>Saprospiria</taxon>
        <taxon>Saprospirales</taxon>
        <taxon>Haliscomenobacteraceae</taxon>
        <taxon>Phaeodactylibacter</taxon>
    </lineage>
</organism>
<dbReference type="STRING" id="1524460.IX84_14365"/>
<feature type="chain" id="PRO_5001947915" evidence="1">
    <location>
        <begin position="27"/>
        <end position="525"/>
    </location>
</feature>
<dbReference type="RefSeq" id="WP_044221707.1">
    <property type="nucleotide sequence ID" value="NZ_JBKAGJ010000027.1"/>
</dbReference>
<sequence length="525" mass="56086">MNQLIRYCFELLLLSALLPACQPATASEPNQDEALNLEEITIAELQEKYASGTLSAAAVVQYYLDRIAATDQSDPGLNSVLTINPDALDIARRLDEERVNGRVRGPLHGIPVLLKDNIDTGDQMPTTAGSRALEGSVAPDDAFIVKQLREAGAIILGKTNLSEWANFRSTHSSSGWSGLGGQTHNPYRLDCNPCGSSSGSGVAVAANLCVAALGTETNGSIVCPSSANGIVGIKPTVGLLSRDGIIPISFTQDTPGPMARTVTDAAIALGVMTGVDQADAKTTASEGQFKTDYTPYLDSTALKGKRIGYYTAPKGTHYKVDTLMESAMQTLREQGAEVIAIEDRLPSQTGSLSYQVMLYEFKDGLNQYFGSLGPDAPVKSVGELIAFNQADEVELRHFHQDILEQAAQMGPLDSDDYRSTVSEMQRLARAEGIDKIMATYELDALIAPTGAPAWKTDHVNGDHYTLGSSSPAAWAGYPNISVPMGFIEGLPVGLSFYGTAWSEPVLIGLAYDFEQARGARRAPEL</sequence>
<keyword evidence="1" id="KW-0732">Signal</keyword>
<reference evidence="3 4" key="1">
    <citation type="journal article" date="2014" name="Int. J. Syst. Evol. Microbiol.">
        <title>Phaeodactylibacter xiamenensis gen. nov., sp. nov., a member of the family Saprospiraceae isolated from the marine alga Phaeodactylum tricornutum.</title>
        <authorList>
            <person name="Chen Z.Jr."/>
            <person name="Lei X."/>
            <person name="Lai Q."/>
            <person name="Li Y."/>
            <person name="Zhang B."/>
            <person name="Zhang J."/>
            <person name="Zhang H."/>
            <person name="Yang L."/>
            <person name="Zheng W."/>
            <person name="Tian Y."/>
            <person name="Yu Z."/>
            <person name="Xu H.Jr."/>
            <person name="Zheng T."/>
        </authorList>
    </citation>
    <scope>NUCLEOTIDE SEQUENCE [LARGE SCALE GENOMIC DNA]</scope>
    <source>
        <strain evidence="3 4">KD52</strain>
    </source>
</reference>
<dbReference type="InterPro" id="IPR036928">
    <property type="entry name" value="AS_sf"/>
</dbReference>
<protein>
    <submittedName>
        <fullName evidence="3">Amidase</fullName>
        <ecNumber evidence="3">3.5.1.4</ecNumber>
    </submittedName>
</protein>
<dbReference type="EC" id="3.5.1.4" evidence="3"/>
<comment type="caution">
    <text evidence="3">The sequence shown here is derived from an EMBL/GenBank/DDBJ whole genome shotgun (WGS) entry which is preliminary data.</text>
</comment>
<proteinExistence type="predicted"/>
<accession>A0A098S5U6</accession>
<dbReference type="InterPro" id="IPR023631">
    <property type="entry name" value="Amidase_dom"/>
</dbReference>